<keyword evidence="4 6" id="KW-0274">FAD</keyword>
<accession>A0AAD1WJS5</accession>
<dbReference type="SUPFAM" id="SSF52343">
    <property type="entry name" value="Ferredoxin reductase-like, C-terminal NADP-linked domain"/>
    <property type="match status" value="1"/>
</dbReference>
<dbReference type="GO" id="GO:0016491">
    <property type="term" value="F:oxidoreductase activity"/>
    <property type="evidence" value="ECO:0007669"/>
    <property type="project" value="UniProtKB-KW"/>
</dbReference>
<feature type="domain" description="FAD-binding FR-type" evidence="7">
    <location>
        <begin position="68"/>
        <end position="170"/>
    </location>
</feature>
<evidence type="ECO:0000256" key="6">
    <source>
        <dbReference type="PIRSR" id="PIRSR601834-1"/>
    </source>
</evidence>
<dbReference type="Proteomes" id="UP001295444">
    <property type="component" value="Chromosome 08"/>
</dbReference>
<proteinExistence type="inferred from homology"/>
<evidence type="ECO:0000256" key="5">
    <source>
        <dbReference type="ARBA" id="ARBA00023002"/>
    </source>
</evidence>
<feature type="binding site" evidence="6">
    <location>
        <position position="146"/>
    </location>
    <ligand>
        <name>FAD</name>
        <dbReference type="ChEBI" id="CHEBI:57692"/>
    </ligand>
</feature>
<dbReference type="SUPFAM" id="SSF63380">
    <property type="entry name" value="Riboflavin synthase domain-like"/>
    <property type="match status" value="1"/>
</dbReference>
<dbReference type="Gene3D" id="2.40.30.10">
    <property type="entry name" value="Translation factors"/>
    <property type="match status" value="1"/>
</dbReference>
<dbReference type="Pfam" id="PF00970">
    <property type="entry name" value="FAD_binding_6"/>
    <property type="match status" value="1"/>
</dbReference>
<evidence type="ECO:0000256" key="2">
    <source>
        <dbReference type="ARBA" id="ARBA00006105"/>
    </source>
</evidence>
<evidence type="ECO:0000256" key="1">
    <source>
        <dbReference type="ARBA" id="ARBA00001974"/>
    </source>
</evidence>
<reference evidence="8" key="1">
    <citation type="submission" date="2022-03" db="EMBL/GenBank/DDBJ databases">
        <authorList>
            <person name="Alioto T."/>
            <person name="Alioto T."/>
            <person name="Gomez Garrido J."/>
        </authorList>
    </citation>
    <scope>NUCLEOTIDE SEQUENCE</scope>
</reference>
<dbReference type="InterPro" id="IPR001433">
    <property type="entry name" value="OxRdtase_FAD/NAD-bd"/>
</dbReference>
<name>A0AAD1WJS5_PELCU</name>
<keyword evidence="3 6" id="KW-0285">Flavoprotein</keyword>
<dbReference type="Gene3D" id="3.40.50.80">
    <property type="entry name" value="Nucleotide-binding domain of ferredoxin-NADP reductase (FNR) module"/>
    <property type="match status" value="1"/>
</dbReference>
<dbReference type="EMBL" id="OW240919">
    <property type="protein sequence ID" value="CAH2311206.1"/>
    <property type="molecule type" value="Genomic_DNA"/>
</dbReference>
<dbReference type="Pfam" id="PF09791">
    <property type="entry name" value="Oxidored-like"/>
    <property type="match status" value="1"/>
</dbReference>
<dbReference type="PANTHER" id="PTHR19370">
    <property type="entry name" value="NADH-CYTOCHROME B5 REDUCTASE"/>
    <property type="match status" value="1"/>
</dbReference>
<evidence type="ECO:0000256" key="3">
    <source>
        <dbReference type="ARBA" id="ARBA00022630"/>
    </source>
</evidence>
<gene>
    <name evidence="8" type="ORF">PECUL_23A044978</name>
</gene>
<comment type="similarity">
    <text evidence="2">Belongs to the flavoprotein pyridine nucleotide cytochrome reductase family.</text>
</comment>
<feature type="binding site" evidence="6">
    <location>
        <position position="121"/>
    </location>
    <ligand>
        <name>FAD</name>
        <dbReference type="ChEBI" id="CHEBI:57692"/>
    </ligand>
</feature>
<dbReference type="InterPro" id="IPR008333">
    <property type="entry name" value="Cbr1-like_FAD-bd_dom"/>
</dbReference>
<feature type="binding site" evidence="6">
    <location>
        <position position="119"/>
    </location>
    <ligand>
        <name>FAD</name>
        <dbReference type="ChEBI" id="CHEBI:57692"/>
    </ligand>
</feature>
<dbReference type="PANTHER" id="PTHR19370:SF184">
    <property type="entry name" value="NADH-CYTOCHROME B5 REDUCTASE-LIKE"/>
    <property type="match status" value="1"/>
</dbReference>
<dbReference type="Pfam" id="PF00175">
    <property type="entry name" value="NAD_binding_1"/>
    <property type="match status" value="1"/>
</dbReference>
<protein>
    <submittedName>
        <fullName evidence="8">NADH-cytochrome b5 reductase-like isoform X1</fullName>
    </submittedName>
</protein>
<dbReference type="PRINTS" id="PR00406">
    <property type="entry name" value="CYTB5RDTASE"/>
</dbReference>
<sequence length="258" mass="29482">MCEDETDWLSLKPTEPSPAQCCGSGCSPCVFDIYQSDLERWEKAKELGDTSLLSRRKVENSGSVLNSETFTAFRLILVERETDDTNRYRFHLPNGSSLGHMLGQHIVFRGIVKGLEIQRAYTPISRLDTRGHFDVLIKIYEHGLMSQFITGWKEGDWIECRGPFGGFSYRPNQYGELVMLCSGTGIAPMLPILSSVTDNEDDETFITLVICCRTYEKLYLKSFLHEQARFWNVRIFYVLSQVNTPFGLIYLCVGISFH</sequence>
<evidence type="ECO:0000313" key="8">
    <source>
        <dbReference type="EMBL" id="CAH2311206.1"/>
    </source>
</evidence>
<dbReference type="InterPro" id="IPR017938">
    <property type="entry name" value="Riboflavin_synthase-like_b-brl"/>
</dbReference>
<dbReference type="PROSITE" id="PS51384">
    <property type="entry name" value="FAD_FR"/>
    <property type="match status" value="1"/>
</dbReference>
<dbReference type="CDD" id="cd06183">
    <property type="entry name" value="cyt_b5_reduct_like"/>
    <property type="match status" value="1"/>
</dbReference>
<organism evidence="8 9">
    <name type="scientific">Pelobates cultripes</name>
    <name type="common">Western spadefoot toad</name>
    <dbReference type="NCBI Taxonomy" id="61616"/>
    <lineage>
        <taxon>Eukaryota</taxon>
        <taxon>Metazoa</taxon>
        <taxon>Chordata</taxon>
        <taxon>Craniata</taxon>
        <taxon>Vertebrata</taxon>
        <taxon>Euteleostomi</taxon>
        <taxon>Amphibia</taxon>
        <taxon>Batrachia</taxon>
        <taxon>Anura</taxon>
        <taxon>Pelobatoidea</taxon>
        <taxon>Pelobatidae</taxon>
        <taxon>Pelobates</taxon>
    </lineage>
</organism>
<keyword evidence="5" id="KW-0560">Oxidoreductase</keyword>
<comment type="cofactor">
    <cofactor evidence="1 6">
        <name>FAD</name>
        <dbReference type="ChEBI" id="CHEBI:57692"/>
    </cofactor>
</comment>
<dbReference type="InterPro" id="IPR017927">
    <property type="entry name" value="FAD-bd_FR_type"/>
</dbReference>
<feature type="binding site" evidence="6">
    <location>
        <position position="138"/>
    </location>
    <ligand>
        <name>FAD</name>
        <dbReference type="ChEBI" id="CHEBI:57692"/>
    </ligand>
</feature>
<dbReference type="InterPro" id="IPR039261">
    <property type="entry name" value="FNR_nucleotide-bd"/>
</dbReference>
<feature type="binding site" evidence="6">
    <location>
        <position position="145"/>
    </location>
    <ligand>
        <name>FAD</name>
        <dbReference type="ChEBI" id="CHEBI:57692"/>
    </ligand>
</feature>
<evidence type="ECO:0000313" key="9">
    <source>
        <dbReference type="Proteomes" id="UP001295444"/>
    </source>
</evidence>
<feature type="binding site" evidence="6">
    <location>
        <position position="136"/>
    </location>
    <ligand>
        <name>FAD</name>
        <dbReference type="ChEBI" id="CHEBI:57692"/>
    </ligand>
</feature>
<dbReference type="InterPro" id="IPR001834">
    <property type="entry name" value="CBR-like"/>
</dbReference>
<dbReference type="AlphaFoldDB" id="A0AAD1WJS5"/>
<evidence type="ECO:0000256" key="4">
    <source>
        <dbReference type="ARBA" id="ARBA00022827"/>
    </source>
</evidence>
<keyword evidence="9" id="KW-1185">Reference proteome</keyword>
<evidence type="ECO:0000259" key="7">
    <source>
        <dbReference type="PROSITE" id="PS51384"/>
    </source>
</evidence>
<dbReference type="InterPro" id="IPR019180">
    <property type="entry name" value="Oxidoreductase-like_N"/>
</dbReference>